<organism evidence="2 3">
    <name type="scientific">Paludifilum halophilum</name>
    <dbReference type="NCBI Taxonomy" id="1642702"/>
    <lineage>
        <taxon>Bacteria</taxon>
        <taxon>Bacillati</taxon>
        <taxon>Bacillota</taxon>
        <taxon>Bacilli</taxon>
        <taxon>Bacillales</taxon>
        <taxon>Thermoactinomycetaceae</taxon>
        <taxon>Paludifilum</taxon>
    </lineage>
</organism>
<dbReference type="OrthoDB" id="155529at2"/>
<reference evidence="2 3" key="1">
    <citation type="submission" date="2017-07" db="EMBL/GenBank/DDBJ databases">
        <title>The genome sequence of Paludifilum halophilum highlights mechanisms for microbial adaptation to high salt environemnts.</title>
        <authorList>
            <person name="Belbahri L."/>
        </authorList>
    </citation>
    <scope>NUCLEOTIDE SEQUENCE [LARGE SCALE GENOMIC DNA]</scope>
    <source>
        <strain evidence="2 3">DSM 102817</strain>
    </source>
</reference>
<name>A0A235B5X5_9BACL</name>
<comment type="caution">
    <text evidence="2">The sequence shown here is derived from an EMBL/GenBank/DDBJ whole genome shotgun (WGS) entry which is preliminary data.</text>
</comment>
<dbReference type="PANTHER" id="PTHR14859">
    <property type="entry name" value="CALCOFLUOR WHITE HYPERSENSITIVE PROTEIN PRECURSOR"/>
    <property type="match status" value="1"/>
</dbReference>
<dbReference type="InterPro" id="IPR005135">
    <property type="entry name" value="Endo/exonuclease/phosphatase"/>
</dbReference>
<evidence type="ECO:0000259" key="1">
    <source>
        <dbReference type="Pfam" id="PF03372"/>
    </source>
</evidence>
<accession>A0A235B5X5</accession>
<evidence type="ECO:0000313" key="3">
    <source>
        <dbReference type="Proteomes" id="UP000215459"/>
    </source>
</evidence>
<dbReference type="InterPro" id="IPR036691">
    <property type="entry name" value="Endo/exonu/phosph_ase_sf"/>
</dbReference>
<dbReference type="GO" id="GO:0006506">
    <property type="term" value="P:GPI anchor biosynthetic process"/>
    <property type="evidence" value="ECO:0007669"/>
    <property type="project" value="TreeGrafter"/>
</dbReference>
<gene>
    <name evidence="2" type="ORF">CHM34_09435</name>
</gene>
<evidence type="ECO:0000313" key="2">
    <source>
        <dbReference type="EMBL" id="OYD07690.1"/>
    </source>
</evidence>
<sequence>MDRDDRPSEGFDGESRGRKSMRVMSYNMHHGVGVDGQLNLKRIADVIGKEEPDLVGLNEVDICFHRRSRFEDQLARLVEMLGMEGVFGPSIQWNRLGNFPPRRYGNGLLFKGRLEESANHPVTGKGEEPRAVLTARIRREDRDVLVGVTHIGFTPWIRRAQQRVLTEQCLSFRGPVLVMGDWNVLPDHPAVTSLSPPLTDVLELMGVKEGTYPCSAPRKRIDYIFCSHHFRIRDGWVVQTPGCPSDHRPVVCDLEW</sequence>
<protein>
    <recommendedName>
        <fullName evidence="1">Endonuclease/exonuclease/phosphatase domain-containing protein</fullName>
    </recommendedName>
</protein>
<dbReference type="Pfam" id="PF03372">
    <property type="entry name" value="Exo_endo_phos"/>
    <property type="match status" value="1"/>
</dbReference>
<dbReference type="AlphaFoldDB" id="A0A235B5X5"/>
<dbReference type="SUPFAM" id="SSF56219">
    <property type="entry name" value="DNase I-like"/>
    <property type="match status" value="1"/>
</dbReference>
<feature type="domain" description="Endonuclease/exonuclease/phosphatase" evidence="1">
    <location>
        <begin position="24"/>
        <end position="247"/>
    </location>
</feature>
<dbReference type="Proteomes" id="UP000215459">
    <property type="component" value="Unassembled WGS sequence"/>
</dbReference>
<proteinExistence type="predicted"/>
<dbReference type="PANTHER" id="PTHR14859:SF1">
    <property type="entry name" value="PGAP2-INTERACTING PROTEIN"/>
    <property type="match status" value="1"/>
</dbReference>
<dbReference type="Gene3D" id="3.60.10.10">
    <property type="entry name" value="Endonuclease/exonuclease/phosphatase"/>
    <property type="match status" value="1"/>
</dbReference>
<keyword evidence="3" id="KW-1185">Reference proteome</keyword>
<dbReference type="InterPro" id="IPR051916">
    <property type="entry name" value="GPI-anchor_lipid_remodeler"/>
</dbReference>
<dbReference type="GO" id="GO:0003824">
    <property type="term" value="F:catalytic activity"/>
    <property type="evidence" value="ECO:0007669"/>
    <property type="project" value="InterPro"/>
</dbReference>
<dbReference type="GO" id="GO:0016020">
    <property type="term" value="C:membrane"/>
    <property type="evidence" value="ECO:0007669"/>
    <property type="project" value="GOC"/>
</dbReference>
<dbReference type="EMBL" id="NOWF01000005">
    <property type="protein sequence ID" value="OYD07690.1"/>
    <property type="molecule type" value="Genomic_DNA"/>
</dbReference>